<evidence type="ECO:0000313" key="5">
    <source>
        <dbReference type="EMBL" id="SMC66601.1"/>
    </source>
</evidence>
<dbReference type="InterPro" id="IPR013216">
    <property type="entry name" value="Methyltransf_11"/>
</dbReference>
<organism evidence="5 6">
    <name type="scientific">Pedobacter nyackensis</name>
    <dbReference type="NCBI Taxonomy" id="475255"/>
    <lineage>
        <taxon>Bacteria</taxon>
        <taxon>Pseudomonadati</taxon>
        <taxon>Bacteroidota</taxon>
        <taxon>Sphingobacteriia</taxon>
        <taxon>Sphingobacteriales</taxon>
        <taxon>Sphingobacteriaceae</taxon>
        <taxon>Pedobacter</taxon>
    </lineage>
</organism>
<dbReference type="Gene3D" id="3.40.50.150">
    <property type="entry name" value="Vaccinia Virus protein VP39"/>
    <property type="match status" value="1"/>
</dbReference>
<gene>
    <name evidence="5" type="ORF">SAMN04488101_10252</name>
</gene>
<feature type="domain" description="Methyltransferase type 11" evidence="4">
    <location>
        <begin position="47"/>
        <end position="141"/>
    </location>
</feature>
<accession>A0A1W2B1J8</accession>
<dbReference type="GO" id="GO:0032259">
    <property type="term" value="P:methylation"/>
    <property type="evidence" value="ECO:0007669"/>
    <property type="project" value="UniProtKB-KW"/>
</dbReference>
<dbReference type="Pfam" id="PF08241">
    <property type="entry name" value="Methyltransf_11"/>
    <property type="match status" value="1"/>
</dbReference>
<keyword evidence="6" id="KW-1185">Reference proteome</keyword>
<dbReference type="PANTHER" id="PTHR43464">
    <property type="entry name" value="METHYLTRANSFERASE"/>
    <property type="match status" value="1"/>
</dbReference>
<dbReference type="InterPro" id="IPR029063">
    <property type="entry name" value="SAM-dependent_MTases_sf"/>
</dbReference>
<keyword evidence="3" id="KW-0949">S-adenosyl-L-methionine</keyword>
<dbReference type="SUPFAM" id="SSF53335">
    <property type="entry name" value="S-adenosyl-L-methionine-dependent methyltransferases"/>
    <property type="match status" value="1"/>
</dbReference>
<evidence type="ECO:0000256" key="3">
    <source>
        <dbReference type="ARBA" id="ARBA00022691"/>
    </source>
</evidence>
<dbReference type="CDD" id="cd02440">
    <property type="entry name" value="AdoMet_MTases"/>
    <property type="match status" value="1"/>
</dbReference>
<evidence type="ECO:0000259" key="4">
    <source>
        <dbReference type="Pfam" id="PF08241"/>
    </source>
</evidence>
<proteinExistence type="predicted"/>
<dbReference type="Proteomes" id="UP000192678">
    <property type="component" value="Unassembled WGS sequence"/>
</dbReference>
<protein>
    <submittedName>
        <fullName evidence="5">Methyltransferase domain-containing protein</fullName>
    </submittedName>
</protein>
<dbReference type="STRING" id="475255.SAMN04488101_10252"/>
<dbReference type="GO" id="GO:0008757">
    <property type="term" value="F:S-adenosylmethionine-dependent methyltransferase activity"/>
    <property type="evidence" value="ECO:0007669"/>
    <property type="project" value="InterPro"/>
</dbReference>
<reference evidence="5 6" key="1">
    <citation type="submission" date="2017-04" db="EMBL/GenBank/DDBJ databases">
        <authorList>
            <person name="Afonso C.L."/>
            <person name="Miller P.J."/>
            <person name="Scott M.A."/>
            <person name="Spackman E."/>
            <person name="Goraichik I."/>
            <person name="Dimitrov K.M."/>
            <person name="Suarez D.L."/>
            <person name="Swayne D.E."/>
        </authorList>
    </citation>
    <scope>NUCLEOTIDE SEQUENCE [LARGE SCALE GENOMIC DNA]</scope>
    <source>
        <strain evidence="5 6">DSM 19625</strain>
    </source>
</reference>
<keyword evidence="2 5" id="KW-0808">Transferase</keyword>
<evidence type="ECO:0000256" key="2">
    <source>
        <dbReference type="ARBA" id="ARBA00022679"/>
    </source>
</evidence>
<keyword evidence="1 5" id="KW-0489">Methyltransferase</keyword>
<dbReference type="AlphaFoldDB" id="A0A1W2B1J8"/>
<evidence type="ECO:0000256" key="1">
    <source>
        <dbReference type="ARBA" id="ARBA00022603"/>
    </source>
</evidence>
<sequence>MKQNKYDDPDFFERYGDMPRSVTGLNAAGEWHILQKMLPDFKGKNVLDLGCGLGWHCIYAKQMGAQKVIGIDLSAKMLESAKKKSEDLDIEYLQIAIEEIDFAAQEFDIIISSLAFHYVKDFNLVCKKISKYLKPGGSLIFSQEHPIFTCRSEQDWYTDQSGNRLHWPVDDYQIEGIRETNFLGHTVIKYHRTMETIVNTLIDSNLRIVQISEPQPSQNTLDEYPEMKDECRRPIFIMISAVLQ</sequence>
<dbReference type="PANTHER" id="PTHR43464:SF19">
    <property type="entry name" value="UBIQUINONE BIOSYNTHESIS O-METHYLTRANSFERASE, MITOCHONDRIAL"/>
    <property type="match status" value="1"/>
</dbReference>
<dbReference type="RefSeq" id="WP_084287501.1">
    <property type="nucleotide sequence ID" value="NZ_FWYB01000002.1"/>
</dbReference>
<dbReference type="OrthoDB" id="9791837at2"/>
<evidence type="ECO:0000313" key="6">
    <source>
        <dbReference type="Proteomes" id="UP000192678"/>
    </source>
</evidence>
<name>A0A1W2B1J8_9SPHI</name>
<dbReference type="EMBL" id="FWYB01000002">
    <property type="protein sequence ID" value="SMC66601.1"/>
    <property type="molecule type" value="Genomic_DNA"/>
</dbReference>